<evidence type="ECO:0000259" key="2">
    <source>
        <dbReference type="Pfam" id="PF23988"/>
    </source>
</evidence>
<feature type="domain" description="DUF7309" evidence="2">
    <location>
        <begin position="38"/>
        <end position="208"/>
    </location>
</feature>
<proteinExistence type="predicted"/>
<dbReference type="Pfam" id="PF23988">
    <property type="entry name" value="DUF7309"/>
    <property type="match status" value="1"/>
</dbReference>
<sequence>MAAHGIRLRLVGSRQRVPKKAGAGAANMEEKHPTIPEWKELYDAAWRFKQAEPWSSMWDTDLFGVKDPVTEKIGYCCVMGKAGVHFGLAVYLGREGLEGYLKAQSGEISPSSHDFLYLQKCLMASFEDRSLLEKADISVVKELGLKFRGHNAWPLFRSYRPGYFPWYLTAEEGRYLTLCLAQVVGVSVRFRDDPKILIPPDKNSYLVRVPIKSRSGLSWKDEWLTPQPLKKPRIIVKPIDEEKLEEIKAMSIRSQGVWEADFFYFPQPVAERDDQRPCFPYVSLCADRESGLVLNSYLVDPAKFISEFPKRFLEFAASRKSLPEEILVKNEETLRLLRPIANKLGFRVRKVRKLKALEDAQASMFEMLAGGNLDT</sequence>
<comment type="caution">
    <text evidence="3">The sequence shown here is derived from an EMBL/GenBank/DDBJ whole genome shotgun (WGS) entry which is preliminary data.</text>
</comment>
<dbReference type="InterPro" id="IPR055733">
    <property type="entry name" value="DUF7309"/>
</dbReference>
<dbReference type="InterPro" id="IPR054216">
    <property type="entry name" value="DUF6930"/>
</dbReference>
<gene>
    <name evidence="3" type="ORF">E3J62_00345</name>
</gene>
<dbReference type="EMBL" id="SOJN01000008">
    <property type="protein sequence ID" value="TET47790.1"/>
    <property type="molecule type" value="Genomic_DNA"/>
</dbReference>
<protein>
    <recommendedName>
        <fullName evidence="5">GNAT family N-acetyltransferase</fullName>
    </recommendedName>
</protein>
<evidence type="ECO:0000313" key="3">
    <source>
        <dbReference type="EMBL" id="TET47790.1"/>
    </source>
</evidence>
<dbReference type="AlphaFoldDB" id="A0A523UZ98"/>
<accession>A0A523UZ98</accession>
<evidence type="ECO:0008006" key="5">
    <source>
        <dbReference type="Google" id="ProtNLM"/>
    </source>
</evidence>
<evidence type="ECO:0000259" key="1">
    <source>
        <dbReference type="Pfam" id="PF22007"/>
    </source>
</evidence>
<dbReference type="Pfam" id="PF22007">
    <property type="entry name" value="DUF6930"/>
    <property type="match status" value="1"/>
</dbReference>
<feature type="domain" description="DUF6930" evidence="1">
    <location>
        <begin position="244"/>
        <end position="365"/>
    </location>
</feature>
<organism evidence="3 4">
    <name type="scientific">candidate division TA06 bacterium</name>
    <dbReference type="NCBI Taxonomy" id="2250710"/>
    <lineage>
        <taxon>Bacteria</taxon>
        <taxon>Bacteria division TA06</taxon>
    </lineage>
</organism>
<reference evidence="3 4" key="1">
    <citation type="submission" date="2019-03" db="EMBL/GenBank/DDBJ databases">
        <title>Metabolic potential of uncultured bacteria and archaea associated with petroleum seepage in deep-sea sediments.</title>
        <authorList>
            <person name="Dong X."/>
            <person name="Hubert C."/>
        </authorList>
    </citation>
    <scope>NUCLEOTIDE SEQUENCE [LARGE SCALE GENOMIC DNA]</scope>
    <source>
        <strain evidence="3">E44_bin18</strain>
    </source>
</reference>
<evidence type="ECO:0000313" key="4">
    <source>
        <dbReference type="Proteomes" id="UP000315525"/>
    </source>
</evidence>
<dbReference type="Proteomes" id="UP000315525">
    <property type="component" value="Unassembled WGS sequence"/>
</dbReference>
<name>A0A523UZ98_UNCT6</name>